<comment type="similarity">
    <text evidence="2">Belongs to the peptidase M20A family.</text>
</comment>
<comment type="catalytic activity">
    <reaction evidence="19">
        <text>N-(9Z-octadecenoyl)-L-glutamine + H2O = L-glutamine + (9Z)-octadecenoate</text>
        <dbReference type="Rhea" id="RHEA:51356"/>
        <dbReference type="ChEBI" id="CHEBI:15377"/>
        <dbReference type="ChEBI" id="CHEBI:30823"/>
        <dbReference type="ChEBI" id="CHEBI:58359"/>
        <dbReference type="ChEBI" id="CHEBI:134033"/>
    </reaction>
    <physiologicalReaction direction="left-to-right" evidence="19">
        <dbReference type="Rhea" id="RHEA:51357"/>
    </physiologicalReaction>
</comment>
<comment type="catalytic activity">
    <reaction evidence="10">
        <text>N-octadecanoyl-L-phenylalanine + H2O = octadecanoate + L-phenylalanine</text>
        <dbReference type="Rhea" id="RHEA:64128"/>
        <dbReference type="ChEBI" id="CHEBI:15377"/>
        <dbReference type="ChEBI" id="CHEBI:25629"/>
        <dbReference type="ChEBI" id="CHEBI:58095"/>
        <dbReference type="ChEBI" id="CHEBI:149700"/>
    </reaction>
    <physiologicalReaction direction="left-to-right" evidence="10">
        <dbReference type="Rhea" id="RHEA:64129"/>
    </physiologicalReaction>
</comment>
<dbReference type="GO" id="GO:0004046">
    <property type="term" value="F:aminoacylase activity"/>
    <property type="evidence" value="ECO:0007669"/>
    <property type="project" value="UniProtKB-EC"/>
</dbReference>
<dbReference type="EMBL" id="JARKIK010000038">
    <property type="protein sequence ID" value="KAK8738731.1"/>
    <property type="molecule type" value="Genomic_DNA"/>
</dbReference>
<evidence type="ECO:0000256" key="23">
    <source>
        <dbReference type="ARBA" id="ARBA00048879"/>
    </source>
</evidence>
<comment type="catalytic activity">
    <reaction evidence="15">
        <text>N-(9Z-octadecenoyl)-L-asparagine + H2O = L-asparagine + (9Z)-octadecenoate</text>
        <dbReference type="Rhea" id="RHEA:64136"/>
        <dbReference type="ChEBI" id="CHEBI:15377"/>
        <dbReference type="ChEBI" id="CHEBI:30823"/>
        <dbReference type="ChEBI" id="CHEBI:58048"/>
        <dbReference type="ChEBI" id="CHEBI:149730"/>
    </reaction>
    <physiologicalReaction direction="left-to-right" evidence="15">
        <dbReference type="Rhea" id="RHEA:64137"/>
    </physiologicalReaction>
</comment>
<dbReference type="GO" id="GO:0046872">
    <property type="term" value="F:metal ion binding"/>
    <property type="evidence" value="ECO:0007669"/>
    <property type="project" value="UniProtKB-KW"/>
</dbReference>
<feature type="non-terminal residue" evidence="27">
    <location>
        <position position="448"/>
    </location>
</feature>
<dbReference type="GO" id="GO:0006508">
    <property type="term" value="P:proteolysis"/>
    <property type="evidence" value="ECO:0007669"/>
    <property type="project" value="UniProtKB-KW"/>
</dbReference>
<evidence type="ECO:0008006" key="29">
    <source>
        <dbReference type="Google" id="ProtNLM"/>
    </source>
</evidence>
<comment type="catalytic activity">
    <reaction evidence="23">
        <text>L-phenylalanine + (9Z)-octadecenoate = N-(9Z-octadecenoyl)-L-phenylalanine + H2O</text>
        <dbReference type="Rhea" id="RHEA:51300"/>
        <dbReference type="ChEBI" id="CHEBI:15377"/>
        <dbReference type="ChEBI" id="CHEBI:30823"/>
        <dbReference type="ChEBI" id="CHEBI:58095"/>
        <dbReference type="ChEBI" id="CHEBI:134020"/>
    </reaction>
    <physiologicalReaction direction="left-to-right" evidence="23">
        <dbReference type="Rhea" id="RHEA:51301"/>
    </physiologicalReaction>
    <physiologicalReaction direction="right-to-left" evidence="23">
        <dbReference type="Rhea" id="RHEA:51302"/>
    </physiologicalReaction>
</comment>
<sequence length="448" mass="49384">MTACRRVCVVVGMAVGIILGLATLLIMVAVIRAATLEDIDYQELGVDTGVTEELPTWYLDTLPQLMARALSIPTVSTDVGQYDTEQLLRFHQFLRESFPEVFNTTFIRVEVINTYSLLFTIMGKSQELQPYMLMGHMDVVPVEADKWMQDPWGGHILPDPLTGHSYIWGRGAIDNKLGVMGIIMALQYLAKTDFQPTRSFYVAFGHDEEVHGADGAGHIAKVLEARGVKLDFLLDEGLPVLDKVLTGMDVPIAMIGVTEKGYLTLNMEVEGEGGHSSIPPRNSVIARLAAAVSKLETYQQPAMFGQGPEADFFAYIAPKASWPHKLVYANLWLFKPLVQAVMAGRRDTNALVRTTTAVTIVRAGTKENVVPTSASAVVNHRIHSSHNLEDVLDYDRYIIDDPTVKLNVKDGMRPLPVSPYGAEVDGWRLITAAIHHHFPSTVTAPGVY</sequence>
<comment type="catalytic activity">
    <reaction evidence="16">
        <text>N-(5Z,8Z,11Z,14Z)-eicosatetraenoyl-glycine + H2O = (5Z,8Z,11Z,14Z)-eicosatetraenoate + glycine</text>
        <dbReference type="Rhea" id="RHEA:64108"/>
        <dbReference type="ChEBI" id="CHEBI:15377"/>
        <dbReference type="ChEBI" id="CHEBI:32395"/>
        <dbReference type="ChEBI" id="CHEBI:57305"/>
        <dbReference type="ChEBI" id="CHEBI:59002"/>
    </reaction>
    <physiologicalReaction direction="left-to-right" evidence="16">
        <dbReference type="Rhea" id="RHEA:64109"/>
    </physiologicalReaction>
    <physiologicalReaction direction="right-to-left" evidence="16">
        <dbReference type="Rhea" id="RHEA:64110"/>
    </physiologicalReaction>
</comment>
<dbReference type="SUPFAM" id="SSF55031">
    <property type="entry name" value="Bacterial exopeptidase dimerisation domain"/>
    <property type="match status" value="1"/>
</dbReference>
<comment type="caution">
    <text evidence="27">The sequence shown here is derived from an EMBL/GenBank/DDBJ whole genome shotgun (WGS) entry which is preliminary data.</text>
</comment>
<dbReference type="SUPFAM" id="SSF53187">
    <property type="entry name" value="Zn-dependent exopeptidases"/>
    <property type="match status" value="1"/>
</dbReference>
<comment type="function">
    <text evidence="7">Secreted enzyme that regulates the endogenous N-fatty acyl amino acid (NAAs) tissue and circulating levels by functioning as a bidirectional NAA synthase/hydrolase. It condenses free fatty acids and free amino acids to generate NAAs and bidirectionally catalyzes the reverse hydrolysis reaction. Some of these NAAs stimulate oxidative metabolism via mitochondrial uncoupling, increasing energy expenditure in a UPC1-independent manner. Thereby, this secreted protein may indirectly regulate whole body energy expenditure. PM20D1 circulates in tight association with both low- and high-density (LDL and HDL,respectively) lipoprotein particles.</text>
</comment>
<evidence type="ECO:0000256" key="24">
    <source>
        <dbReference type="ARBA" id="ARBA00049100"/>
    </source>
</evidence>
<dbReference type="EMBL" id="JARKIK010000038">
    <property type="protein sequence ID" value="KAK8738730.1"/>
    <property type="molecule type" value="Genomic_DNA"/>
</dbReference>
<dbReference type="Proteomes" id="UP001445076">
    <property type="component" value="Unassembled WGS sequence"/>
</dbReference>
<evidence type="ECO:0000256" key="5">
    <source>
        <dbReference type="ARBA" id="ARBA00022801"/>
    </source>
</evidence>
<evidence type="ECO:0000256" key="19">
    <source>
        <dbReference type="ARBA" id="ARBA00048729"/>
    </source>
</evidence>
<comment type="catalytic activity">
    <reaction evidence="12">
        <text>(5Z,8Z,11Z,14Z)-eicosatetraenoate + L-phenylalanine = N-(5Z,8Z,11Z,14Z-eicosatetraenoyl)-L-phenylalanine + H2O</text>
        <dbReference type="Rhea" id="RHEA:51312"/>
        <dbReference type="ChEBI" id="CHEBI:15377"/>
        <dbReference type="ChEBI" id="CHEBI:32395"/>
        <dbReference type="ChEBI" id="CHEBI:58095"/>
        <dbReference type="ChEBI" id="CHEBI:134022"/>
    </reaction>
    <physiologicalReaction direction="left-to-right" evidence="12">
        <dbReference type="Rhea" id="RHEA:51313"/>
    </physiologicalReaction>
    <physiologicalReaction direction="right-to-left" evidence="12">
        <dbReference type="Rhea" id="RHEA:51314"/>
    </physiologicalReaction>
</comment>
<name>A0AAW0XGU1_CHEQU</name>
<evidence type="ECO:0000256" key="16">
    <source>
        <dbReference type="ARBA" id="ARBA00048402"/>
    </source>
</evidence>
<dbReference type="AlphaFoldDB" id="A0AAW0XGU1"/>
<evidence type="ECO:0000256" key="7">
    <source>
        <dbReference type="ARBA" id="ARBA00046147"/>
    </source>
</evidence>
<dbReference type="Gene3D" id="3.30.70.360">
    <property type="match status" value="1"/>
</dbReference>
<comment type="catalytic activity">
    <reaction evidence="13">
        <text>N-hexadecanoyl-L-phenylalanine + H2O = hexadecanoate + L-phenylalanine</text>
        <dbReference type="Rhea" id="RHEA:64124"/>
        <dbReference type="ChEBI" id="CHEBI:7896"/>
        <dbReference type="ChEBI" id="CHEBI:15377"/>
        <dbReference type="ChEBI" id="CHEBI:58095"/>
        <dbReference type="ChEBI" id="CHEBI:149699"/>
    </reaction>
    <physiologicalReaction direction="left-to-right" evidence="13">
        <dbReference type="Rhea" id="RHEA:64125"/>
    </physiologicalReaction>
</comment>
<evidence type="ECO:0000256" key="18">
    <source>
        <dbReference type="ARBA" id="ARBA00048597"/>
    </source>
</evidence>
<keyword evidence="6" id="KW-0862">Zinc</keyword>
<dbReference type="GO" id="GO:0043605">
    <property type="term" value="P:amide catabolic process"/>
    <property type="evidence" value="ECO:0007669"/>
    <property type="project" value="TreeGrafter"/>
</dbReference>
<keyword evidence="4" id="KW-0479">Metal-binding</keyword>
<comment type="catalytic activity">
    <reaction evidence="25">
        <text>N-(9Z-octadecenoyl)-L-lysine + H2O = L-lysine + (9Z)-octadecenoate</text>
        <dbReference type="Rhea" id="RHEA:64192"/>
        <dbReference type="ChEBI" id="CHEBI:15377"/>
        <dbReference type="ChEBI" id="CHEBI:30823"/>
        <dbReference type="ChEBI" id="CHEBI:32551"/>
        <dbReference type="ChEBI" id="CHEBI:149731"/>
    </reaction>
    <physiologicalReaction direction="left-to-right" evidence="25">
        <dbReference type="Rhea" id="RHEA:64193"/>
    </physiologicalReaction>
</comment>
<comment type="catalytic activity">
    <reaction evidence="18">
        <text>N-(9Z-octadecenoyl)-L-serine + H2O = L-serine + (9Z)-octadecenoate</text>
        <dbReference type="Rhea" id="RHEA:51352"/>
        <dbReference type="ChEBI" id="CHEBI:15377"/>
        <dbReference type="ChEBI" id="CHEBI:30823"/>
        <dbReference type="ChEBI" id="CHEBI:33384"/>
        <dbReference type="ChEBI" id="CHEBI:134031"/>
    </reaction>
    <physiologicalReaction direction="left-to-right" evidence="18">
        <dbReference type="Rhea" id="RHEA:51353"/>
    </physiologicalReaction>
</comment>
<organism evidence="27 28">
    <name type="scientific">Cherax quadricarinatus</name>
    <name type="common">Australian red claw crayfish</name>
    <dbReference type="NCBI Taxonomy" id="27406"/>
    <lineage>
        <taxon>Eukaryota</taxon>
        <taxon>Metazoa</taxon>
        <taxon>Ecdysozoa</taxon>
        <taxon>Arthropoda</taxon>
        <taxon>Crustacea</taxon>
        <taxon>Multicrustacea</taxon>
        <taxon>Malacostraca</taxon>
        <taxon>Eumalacostraca</taxon>
        <taxon>Eucarida</taxon>
        <taxon>Decapoda</taxon>
        <taxon>Pleocyemata</taxon>
        <taxon>Astacidea</taxon>
        <taxon>Parastacoidea</taxon>
        <taxon>Parastacidae</taxon>
        <taxon>Cherax</taxon>
    </lineage>
</organism>
<comment type="catalytic activity">
    <reaction evidence="21">
        <text>N-(9Z-octadecenoyl)-L-leucine + H2O = L-leucine + (9Z)-octadecenoate</text>
        <dbReference type="Rhea" id="RHEA:51360"/>
        <dbReference type="ChEBI" id="CHEBI:15377"/>
        <dbReference type="ChEBI" id="CHEBI:30823"/>
        <dbReference type="ChEBI" id="CHEBI:57427"/>
        <dbReference type="ChEBI" id="CHEBI:134035"/>
    </reaction>
    <physiologicalReaction direction="left-to-right" evidence="21">
        <dbReference type="Rhea" id="RHEA:51361"/>
    </physiologicalReaction>
    <physiologicalReaction direction="right-to-left" evidence="21">
        <dbReference type="Rhea" id="RHEA:51362"/>
    </physiologicalReaction>
</comment>
<dbReference type="GO" id="GO:0006520">
    <property type="term" value="P:amino acid metabolic process"/>
    <property type="evidence" value="ECO:0007669"/>
    <property type="project" value="TreeGrafter"/>
</dbReference>
<evidence type="ECO:0000313" key="27">
    <source>
        <dbReference type="EMBL" id="KAK8738732.1"/>
    </source>
</evidence>
<comment type="catalytic activity">
    <reaction evidence="9">
        <text>N-(4Z,7Z,10Z,13Z,16Z,19Z-docosahexaenoyl)-L-phenylalanine + H2O = (4Z,7Z,10Z,13Z,16Z,19Z)-docosahexaenoate + L-phenylalanine</text>
        <dbReference type="Rhea" id="RHEA:64132"/>
        <dbReference type="ChEBI" id="CHEBI:15377"/>
        <dbReference type="ChEBI" id="CHEBI:58095"/>
        <dbReference type="ChEBI" id="CHEBI:77016"/>
        <dbReference type="ChEBI" id="CHEBI:149701"/>
    </reaction>
    <physiologicalReaction direction="left-to-right" evidence="9">
        <dbReference type="Rhea" id="RHEA:64133"/>
    </physiologicalReaction>
</comment>
<evidence type="ECO:0000256" key="10">
    <source>
        <dbReference type="ARBA" id="ARBA00047723"/>
    </source>
</evidence>
<protein>
    <recommendedName>
        <fullName evidence="29">Peptidase M20 dimerisation domain-containing protein</fullName>
    </recommendedName>
</protein>
<comment type="catalytic activity">
    <reaction evidence="11">
        <text>N-(9Z-octadecenoyl)-L-tyrosine + H2O = L-tyrosine + (9Z)-octadecenoate</text>
        <dbReference type="Rhea" id="RHEA:64184"/>
        <dbReference type="ChEBI" id="CHEBI:15377"/>
        <dbReference type="ChEBI" id="CHEBI:30823"/>
        <dbReference type="ChEBI" id="CHEBI:58315"/>
        <dbReference type="ChEBI" id="CHEBI:149734"/>
    </reaction>
    <physiologicalReaction direction="left-to-right" evidence="11">
        <dbReference type="Rhea" id="RHEA:64185"/>
    </physiologicalReaction>
</comment>
<comment type="catalytic activity">
    <reaction evidence="24">
        <text>N-(5Z,8Z,11Z,14Z-eicosatetraenoyl)-L-serine + H2O = (5Z,8Z,11Z,14Z)-eicosatetraenoate + L-serine</text>
        <dbReference type="Rhea" id="RHEA:64116"/>
        <dbReference type="ChEBI" id="CHEBI:15377"/>
        <dbReference type="ChEBI" id="CHEBI:32395"/>
        <dbReference type="ChEBI" id="CHEBI:33384"/>
        <dbReference type="ChEBI" id="CHEBI:149697"/>
    </reaction>
    <physiologicalReaction direction="left-to-right" evidence="24">
        <dbReference type="Rhea" id="RHEA:64117"/>
    </physiologicalReaction>
    <physiologicalReaction direction="right-to-left" evidence="24">
        <dbReference type="Rhea" id="RHEA:64118"/>
    </physiologicalReaction>
</comment>
<dbReference type="InterPro" id="IPR047177">
    <property type="entry name" value="Pept_M20A"/>
</dbReference>
<evidence type="ECO:0000256" key="21">
    <source>
        <dbReference type="ARBA" id="ARBA00048827"/>
    </source>
</evidence>
<comment type="catalytic activity">
    <reaction evidence="17">
        <text>an N-acyl-L-amino acid + H2O = an L-alpha-amino acid + a carboxylate</text>
        <dbReference type="Rhea" id="RHEA:15565"/>
        <dbReference type="ChEBI" id="CHEBI:15377"/>
        <dbReference type="ChEBI" id="CHEBI:29067"/>
        <dbReference type="ChEBI" id="CHEBI:59869"/>
        <dbReference type="ChEBI" id="CHEBI:59874"/>
        <dbReference type="EC" id="3.5.1.14"/>
    </reaction>
    <physiologicalReaction direction="left-to-right" evidence="17">
        <dbReference type="Rhea" id="RHEA:15566"/>
    </physiologicalReaction>
    <physiologicalReaction direction="right-to-left" evidence="17">
        <dbReference type="Rhea" id="RHEA:15567"/>
    </physiologicalReaction>
</comment>
<evidence type="ECO:0000256" key="25">
    <source>
        <dbReference type="ARBA" id="ARBA00049457"/>
    </source>
</evidence>
<comment type="pathway">
    <text evidence="1">Lipid metabolism; fatty acid metabolism.</text>
</comment>
<accession>A0AAW0XGU1</accession>
<dbReference type="EMBL" id="JARKIK010000038">
    <property type="protein sequence ID" value="KAK8738734.1"/>
    <property type="molecule type" value="Genomic_DNA"/>
</dbReference>
<evidence type="ECO:0000256" key="11">
    <source>
        <dbReference type="ARBA" id="ARBA00047866"/>
    </source>
</evidence>
<dbReference type="Pfam" id="PF01546">
    <property type="entry name" value="Peptidase_M20"/>
    <property type="match status" value="1"/>
</dbReference>
<evidence type="ECO:0000256" key="22">
    <source>
        <dbReference type="ARBA" id="ARBA00048840"/>
    </source>
</evidence>
<evidence type="ECO:0000256" key="8">
    <source>
        <dbReference type="ARBA" id="ARBA00047450"/>
    </source>
</evidence>
<comment type="catalytic activity">
    <reaction evidence="8">
        <text>(9Z)-octadecenoate + glycine = N-(9Z-octadecenoyl)glycine + H2O</text>
        <dbReference type="Rhea" id="RHEA:51316"/>
        <dbReference type="ChEBI" id="CHEBI:15377"/>
        <dbReference type="ChEBI" id="CHEBI:30823"/>
        <dbReference type="ChEBI" id="CHEBI:57305"/>
        <dbReference type="ChEBI" id="CHEBI:133992"/>
    </reaction>
    <physiologicalReaction direction="right-to-left" evidence="8">
        <dbReference type="Rhea" id="RHEA:51318"/>
    </physiologicalReaction>
</comment>
<dbReference type="InterPro" id="IPR036264">
    <property type="entry name" value="Bact_exopeptidase_dim_dom"/>
</dbReference>
<feature type="transmembrane region" description="Helical" evidence="26">
    <location>
        <begin position="7"/>
        <end position="31"/>
    </location>
</feature>
<reference evidence="27 28" key="1">
    <citation type="journal article" date="2024" name="BMC Genomics">
        <title>Genome assembly of redclaw crayfish (Cherax quadricarinatus) provides insights into its immune adaptation and hypoxia tolerance.</title>
        <authorList>
            <person name="Liu Z."/>
            <person name="Zheng J."/>
            <person name="Li H."/>
            <person name="Fang K."/>
            <person name="Wang S."/>
            <person name="He J."/>
            <person name="Zhou D."/>
            <person name="Weng S."/>
            <person name="Chi M."/>
            <person name="Gu Z."/>
            <person name="He J."/>
            <person name="Li F."/>
            <person name="Wang M."/>
        </authorList>
    </citation>
    <scope>NUCLEOTIDE SEQUENCE [LARGE SCALE GENOMIC DNA]</scope>
    <source>
        <strain evidence="27">ZL_2023a</strain>
    </source>
</reference>
<dbReference type="EMBL" id="JARKIK010000038">
    <property type="protein sequence ID" value="KAK8738732.1"/>
    <property type="molecule type" value="Genomic_DNA"/>
</dbReference>
<evidence type="ECO:0000256" key="12">
    <source>
        <dbReference type="ARBA" id="ARBA00047874"/>
    </source>
</evidence>
<keyword evidence="26" id="KW-0472">Membrane</keyword>
<evidence type="ECO:0000256" key="26">
    <source>
        <dbReference type="SAM" id="Phobius"/>
    </source>
</evidence>
<evidence type="ECO:0000313" key="28">
    <source>
        <dbReference type="Proteomes" id="UP001445076"/>
    </source>
</evidence>
<evidence type="ECO:0000256" key="6">
    <source>
        <dbReference type="ARBA" id="ARBA00022833"/>
    </source>
</evidence>
<keyword evidence="26" id="KW-0812">Transmembrane</keyword>
<dbReference type="InterPro" id="IPR002933">
    <property type="entry name" value="Peptidase_M20"/>
</dbReference>
<keyword evidence="26" id="KW-1133">Transmembrane helix</keyword>
<comment type="catalytic activity">
    <reaction evidence="20">
        <text>N-(9Z-octadecenoyl)-L-tryptophan + H2O = L-tryptophan + (9Z)-octadecenoate</text>
        <dbReference type="Rhea" id="RHEA:64176"/>
        <dbReference type="ChEBI" id="CHEBI:15377"/>
        <dbReference type="ChEBI" id="CHEBI:30823"/>
        <dbReference type="ChEBI" id="CHEBI:57912"/>
        <dbReference type="ChEBI" id="CHEBI:149733"/>
    </reaction>
    <physiologicalReaction direction="left-to-right" evidence="20">
        <dbReference type="Rhea" id="RHEA:64177"/>
    </physiologicalReaction>
</comment>
<dbReference type="Gene3D" id="3.40.630.10">
    <property type="entry name" value="Zn peptidases"/>
    <property type="match status" value="1"/>
</dbReference>
<evidence type="ECO:0000256" key="17">
    <source>
        <dbReference type="ARBA" id="ARBA00048579"/>
    </source>
</evidence>
<dbReference type="FunFam" id="3.40.630.10:FF:000027">
    <property type="entry name" value="N-fatty-acyl-amino acid synthase/hydrolase PM20D1"/>
    <property type="match status" value="1"/>
</dbReference>
<evidence type="ECO:0000256" key="20">
    <source>
        <dbReference type="ARBA" id="ARBA00048822"/>
    </source>
</evidence>
<keyword evidence="3" id="KW-0645">Protease</keyword>
<gene>
    <name evidence="27" type="ORF">OTU49_003646</name>
</gene>
<dbReference type="EMBL" id="JARKIK010000038">
    <property type="protein sequence ID" value="KAK8738733.1"/>
    <property type="molecule type" value="Genomic_DNA"/>
</dbReference>
<evidence type="ECO:0000256" key="2">
    <source>
        <dbReference type="ARBA" id="ARBA00006247"/>
    </source>
</evidence>
<reference evidence="27" key="2">
    <citation type="submission" date="2024-01" db="EMBL/GenBank/DDBJ databases">
        <authorList>
            <person name="He J."/>
            <person name="Wang M."/>
            <person name="Zheng J."/>
            <person name="Liu Z."/>
        </authorList>
    </citation>
    <scope>NUCLEOTIDE SEQUENCE</scope>
    <source>
        <strain evidence="27">ZL_2023a</strain>
        <tissue evidence="27">Muscle</tissue>
    </source>
</reference>
<evidence type="ECO:0000256" key="3">
    <source>
        <dbReference type="ARBA" id="ARBA00022670"/>
    </source>
</evidence>
<dbReference type="PANTHER" id="PTHR45962">
    <property type="entry name" value="N-FATTY-ACYL-AMINO ACID SYNTHASE/HYDROLASE PM20D1"/>
    <property type="match status" value="1"/>
</dbReference>
<dbReference type="GO" id="GO:0008233">
    <property type="term" value="F:peptidase activity"/>
    <property type="evidence" value="ECO:0007669"/>
    <property type="project" value="UniProtKB-KW"/>
</dbReference>
<keyword evidence="5" id="KW-0378">Hydrolase</keyword>
<evidence type="ECO:0000256" key="13">
    <source>
        <dbReference type="ARBA" id="ARBA00047879"/>
    </source>
</evidence>
<proteinExistence type="inferred from homology"/>
<dbReference type="GO" id="GO:0043604">
    <property type="term" value="P:amide biosynthetic process"/>
    <property type="evidence" value="ECO:0007669"/>
    <property type="project" value="TreeGrafter"/>
</dbReference>
<keyword evidence="28" id="KW-1185">Reference proteome</keyword>
<evidence type="ECO:0000256" key="1">
    <source>
        <dbReference type="ARBA" id="ARBA00004872"/>
    </source>
</evidence>
<evidence type="ECO:0000256" key="9">
    <source>
        <dbReference type="ARBA" id="ARBA00047567"/>
    </source>
</evidence>
<comment type="catalytic activity">
    <reaction evidence="14">
        <text>N-(9Z-octadecenoyl)-L-methionine + H2O = (9Z)-octadecenoate + L-methionine</text>
        <dbReference type="Rhea" id="RHEA:64144"/>
        <dbReference type="ChEBI" id="CHEBI:15377"/>
        <dbReference type="ChEBI" id="CHEBI:30823"/>
        <dbReference type="ChEBI" id="CHEBI:57844"/>
        <dbReference type="ChEBI" id="CHEBI:149732"/>
    </reaction>
    <physiologicalReaction direction="left-to-right" evidence="14">
        <dbReference type="Rhea" id="RHEA:64145"/>
    </physiologicalReaction>
</comment>
<dbReference type="PANTHER" id="PTHR45962:SF1">
    <property type="entry name" value="N-FATTY-ACYL-AMINO ACID SYNTHASE_HYDROLASE PM20D1"/>
    <property type="match status" value="1"/>
</dbReference>
<comment type="catalytic activity">
    <reaction evidence="22">
        <text>an N-acyl-aromatic L-alpha-amino acid + H2O = an aromatic L-alpha-amino acid + a carboxylate</text>
        <dbReference type="Rhea" id="RHEA:54184"/>
        <dbReference type="ChEBI" id="CHEBI:15377"/>
        <dbReference type="ChEBI" id="CHEBI:29067"/>
        <dbReference type="ChEBI" id="CHEBI:84824"/>
        <dbReference type="ChEBI" id="CHEBI:138093"/>
        <dbReference type="EC" id="3.5.1.114"/>
    </reaction>
    <physiologicalReaction direction="left-to-right" evidence="22">
        <dbReference type="Rhea" id="RHEA:54185"/>
    </physiologicalReaction>
    <physiologicalReaction direction="right-to-left" evidence="22">
        <dbReference type="Rhea" id="RHEA:54186"/>
    </physiologicalReaction>
</comment>
<evidence type="ECO:0000256" key="14">
    <source>
        <dbReference type="ARBA" id="ARBA00048145"/>
    </source>
</evidence>
<evidence type="ECO:0000256" key="4">
    <source>
        <dbReference type="ARBA" id="ARBA00022723"/>
    </source>
</evidence>
<evidence type="ECO:0000256" key="15">
    <source>
        <dbReference type="ARBA" id="ARBA00048380"/>
    </source>
</evidence>